<protein>
    <recommendedName>
        <fullName evidence="7">Rhodopsin domain-containing protein</fullName>
    </recommendedName>
</protein>
<comment type="subcellular location">
    <subcellularLocation>
        <location evidence="1">Membrane</location>
        <topology evidence="1">Multi-pass membrane protein</topology>
    </subcellularLocation>
</comment>
<feature type="transmembrane region" description="Helical" evidence="6">
    <location>
        <begin position="138"/>
        <end position="166"/>
    </location>
</feature>
<feature type="transmembrane region" description="Helical" evidence="6">
    <location>
        <begin position="186"/>
        <end position="208"/>
    </location>
</feature>
<feature type="transmembrane region" description="Helical" evidence="6">
    <location>
        <begin position="105"/>
        <end position="126"/>
    </location>
</feature>
<evidence type="ECO:0000256" key="4">
    <source>
        <dbReference type="ARBA" id="ARBA00023136"/>
    </source>
</evidence>
<proteinExistence type="inferred from homology"/>
<dbReference type="RefSeq" id="XP_045960394.1">
    <property type="nucleotide sequence ID" value="XM_046107206.1"/>
</dbReference>
<dbReference type="InterPro" id="IPR049326">
    <property type="entry name" value="Rhodopsin_dom_fungi"/>
</dbReference>
<evidence type="ECO:0000259" key="7">
    <source>
        <dbReference type="Pfam" id="PF20684"/>
    </source>
</evidence>
<evidence type="ECO:0000256" key="3">
    <source>
        <dbReference type="ARBA" id="ARBA00022989"/>
    </source>
</evidence>
<feature type="transmembrane region" description="Helical" evidence="6">
    <location>
        <begin position="54"/>
        <end position="73"/>
    </location>
</feature>
<dbReference type="GO" id="GO:0016020">
    <property type="term" value="C:membrane"/>
    <property type="evidence" value="ECO:0007669"/>
    <property type="project" value="UniProtKB-SubCell"/>
</dbReference>
<dbReference type="EMBL" id="JAGPXC010000003">
    <property type="protein sequence ID" value="KAH6656129.1"/>
    <property type="molecule type" value="Genomic_DNA"/>
</dbReference>
<reference evidence="8" key="1">
    <citation type="journal article" date="2021" name="Nat. Commun.">
        <title>Genetic determinants of endophytism in the Arabidopsis root mycobiome.</title>
        <authorList>
            <person name="Mesny F."/>
            <person name="Miyauchi S."/>
            <person name="Thiergart T."/>
            <person name="Pickel B."/>
            <person name="Atanasova L."/>
            <person name="Karlsson M."/>
            <person name="Huettel B."/>
            <person name="Barry K.W."/>
            <person name="Haridas S."/>
            <person name="Chen C."/>
            <person name="Bauer D."/>
            <person name="Andreopoulos W."/>
            <person name="Pangilinan J."/>
            <person name="LaButti K."/>
            <person name="Riley R."/>
            <person name="Lipzen A."/>
            <person name="Clum A."/>
            <person name="Drula E."/>
            <person name="Henrissat B."/>
            <person name="Kohler A."/>
            <person name="Grigoriev I.V."/>
            <person name="Martin F.M."/>
            <person name="Hacquard S."/>
        </authorList>
    </citation>
    <scope>NUCLEOTIDE SEQUENCE</scope>
    <source>
        <strain evidence="8">MPI-SDFR-AT-0073</strain>
    </source>
</reference>
<evidence type="ECO:0000313" key="9">
    <source>
        <dbReference type="Proteomes" id="UP000758603"/>
    </source>
</evidence>
<feature type="transmembrane region" description="Helical" evidence="6">
    <location>
        <begin position="220"/>
        <end position="241"/>
    </location>
</feature>
<dbReference type="AlphaFoldDB" id="A0A9P8UNU9"/>
<accession>A0A9P8UNU9</accession>
<keyword evidence="2 6" id="KW-0812">Transmembrane</keyword>
<evidence type="ECO:0000256" key="5">
    <source>
        <dbReference type="ARBA" id="ARBA00038359"/>
    </source>
</evidence>
<dbReference type="PANTHER" id="PTHR33048:SF47">
    <property type="entry name" value="INTEGRAL MEMBRANE PROTEIN-RELATED"/>
    <property type="match status" value="1"/>
</dbReference>
<feature type="transmembrane region" description="Helical" evidence="6">
    <location>
        <begin position="22"/>
        <end position="42"/>
    </location>
</feature>
<sequence>MADISGLPDFGDITLLDHSRQGWKAVVVIVVCTTLATLCVCLRTYTRKVVINELWVDDYLAIFSNILLVGQAVSEGIQVRDGVGTHLWDVMEVPGALTRYSKMEWVGLLIYNIVGLFIKLMFFFQYYRIVRNVPRLKLIYTVIMSLVVIWCAAQILVSAFTCIPIAALWDPSVTGVCNPIGPDAQFYMASIGNIVTDVVILILPIPVVWRLSLRRPQKMVLFVVFGLGFFTCFISTFRVIFLHRPVDFTYGGIDVLCWSHAELASGIICASIPTLKALVGRYFPTLGTTRRVTTGYQRYDYSSRGKEFASPRSADLSTKDTGIYGLADLELGLDRPHPVSIETKISVMSKHSPKASLPISVNTVTSRLSDASVEDMSAKARITRSHSGFRRASQEIRVQKEWTLSNDKA</sequence>
<evidence type="ECO:0000256" key="6">
    <source>
        <dbReference type="SAM" id="Phobius"/>
    </source>
</evidence>
<evidence type="ECO:0000256" key="1">
    <source>
        <dbReference type="ARBA" id="ARBA00004141"/>
    </source>
</evidence>
<dbReference type="Pfam" id="PF20684">
    <property type="entry name" value="Fung_rhodopsin"/>
    <property type="match status" value="1"/>
</dbReference>
<keyword evidence="4 6" id="KW-0472">Membrane</keyword>
<feature type="domain" description="Rhodopsin" evidence="7">
    <location>
        <begin position="42"/>
        <end position="279"/>
    </location>
</feature>
<name>A0A9P8UNU9_9PEZI</name>
<keyword evidence="3 6" id="KW-1133">Transmembrane helix</keyword>
<dbReference type="PANTHER" id="PTHR33048">
    <property type="entry name" value="PTH11-LIKE INTEGRAL MEMBRANE PROTEIN (AFU_ORTHOLOGUE AFUA_5G11245)"/>
    <property type="match status" value="1"/>
</dbReference>
<gene>
    <name evidence="8" type="ORF">BKA67DRAFT_658011</name>
</gene>
<dbReference type="Proteomes" id="UP000758603">
    <property type="component" value="Unassembled WGS sequence"/>
</dbReference>
<comment type="similarity">
    <text evidence="5">Belongs to the SAT4 family.</text>
</comment>
<dbReference type="InterPro" id="IPR052337">
    <property type="entry name" value="SAT4-like"/>
</dbReference>
<dbReference type="OrthoDB" id="3648173at2759"/>
<organism evidence="8 9">
    <name type="scientific">Truncatella angustata</name>
    <dbReference type="NCBI Taxonomy" id="152316"/>
    <lineage>
        <taxon>Eukaryota</taxon>
        <taxon>Fungi</taxon>
        <taxon>Dikarya</taxon>
        <taxon>Ascomycota</taxon>
        <taxon>Pezizomycotina</taxon>
        <taxon>Sordariomycetes</taxon>
        <taxon>Xylariomycetidae</taxon>
        <taxon>Amphisphaeriales</taxon>
        <taxon>Sporocadaceae</taxon>
        <taxon>Truncatella</taxon>
    </lineage>
</organism>
<evidence type="ECO:0000256" key="2">
    <source>
        <dbReference type="ARBA" id="ARBA00022692"/>
    </source>
</evidence>
<evidence type="ECO:0000313" key="8">
    <source>
        <dbReference type="EMBL" id="KAH6656129.1"/>
    </source>
</evidence>
<comment type="caution">
    <text evidence="8">The sequence shown here is derived from an EMBL/GenBank/DDBJ whole genome shotgun (WGS) entry which is preliminary data.</text>
</comment>
<keyword evidence="9" id="KW-1185">Reference proteome</keyword>
<dbReference type="GeneID" id="70136097"/>